<dbReference type="Proteomes" id="UP000223606">
    <property type="component" value="Chromosome 1"/>
</dbReference>
<protein>
    <submittedName>
        <fullName evidence="2">Uncharacterized protein</fullName>
    </submittedName>
</protein>
<evidence type="ECO:0000256" key="1">
    <source>
        <dbReference type="SAM" id="SignalP"/>
    </source>
</evidence>
<feature type="chain" id="PRO_5012067330" evidence="1">
    <location>
        <begin position="25"/>
        <end position="102"/>
    </location>
</feature>
<evidence type="ECO:0000313" key="2">
    <source>
        <dbReference type="EMBL" id="SON54404.1"/>
    </source>
</evidence>
<dbReference type="RefSeq" id="WP_099554705.1">
    <property type="nucleotide sequence ID" value="NZ_LT960614.1"/>
</dbReference>
<name>A0A2C9D2C4_9HYPH</name>
<dbReference type="EMBL" id="LT960614">
    <property type="protein sequence ID" value="SON54404.1"/>
    <property type="molecule type" value="Genomic_DNA"/>
</dbReference>
<evidence type="ECO:0000313" key="3">
    <source>
        <dbReference type="Proteomes" id="UP000223606"/>
    </source>
</evidence>
<dbReference type="OrthoDB" id="8410283at2"/>
<reference evidence="3" key="1">
    <citation type="submission" date="2017-09" db="EMBL/GenBank/DDBJ databases">
        <title>Genome sequence of Nannocystis excedens DSM 71.</title>
        <authorList>
            <person name="Blom J."/>
        </authorList>
    </citation>
    <scope>NUCLEOTIDE SEQUENCE [LARGE SCALE GENOMIC DNA]</scope>
    <source>
        <strain evidence="3">type strain: E19</strain>
    </source>
</reference>
<proteinExistence type="predicted"/>
<gene>
    <name evidence="2" type="ORF">HDIA_0863</name>
</gene>
<organism evidence="2 3">
    <name type="scientific">Hartmannibacter diazotrophicus</name>
    <dbReference type="NCBI Taxonomy" id="1482074"/>
    <lineage>
        <taxon>Bacteria</taxon>
        <taxon>Pseudomonadati</taxon>
        <taxon>Pseudomonadota</taxon>
        <taxon>Alphaproteobacteria</taxon>
        <taxon>Hyphomicrobiales</taxon>
        <taxon>Pleomorphomonadaceae</taxon>
        <taxon>Hartmannibacter</taxon>
    </lineage>
</organism>
<accession>A0A2C9D2C4</accession>
<dbReference type="KEGG" id="hdi:HDIA_0863"/>
<keyword evidence="3" id="KW-1185">Reference proteome</keyword>
<keyword evidence="1" id="KW-0732">Signal</keyword>
<sequence>MTRLLALSTAVALFATLAATDANAWERNSTTTGSYGRTFSTHATGSCYGGTCSRSVTRTGPYGGTATTNGAVNCYGGACNYGRTTTGAYGRSVTTHGTITRY</sequence>
<feature type="signal peptide" evidence="1">
    <location>
        <begin position="1"/>
        <end position="24"/>
    </location>
</feature>
<dbReference type="AlphaFoldDB" id="A0A2C9D2C4"/>